<dbReference type="InterPro" id="IPR011576">
    <property type="entry name" value="Pyridox_Oxase_N"/>
</dbReference>
<comment type="caution">
    <text evidence="3">The sequence shown here is derived from an EMBL/GenBank/DDBJ whole genome shotgun (WGS) entry which is preliminary data.</text>
</comment>
<dbReference type="GO" id="GO:0016491">
    <property type="term" value="F:oxidoreductase activity"/>
    <property type="evidence" value="ECO:0007669"/>
    <property type="project" value="UniProtKB-KW"/>
</dbReference>
<feature type="domain" description="Pyridoxamine 5'-phosphate oxidase N-terminal" evidence="2">
    <location>
        <begin position="5"/>
        <end position="103"/>
    </location>
</feature>
<sequence>MSLTDTELAYLRTQRLGRLATVAAGGDPQNNPVGFRYDAAHGTIDIYGWNMAASRKFRNVQGNPRVAFVVDDIASVDPWTVRGVEIRGRAEAVAGHAPSDGHLSGDVIRVHPETVFSWGIDPDAKGMTRRVVEPAG</sequence>
<organism evidence="3 4">
    <name type="scientific">Actinomadura parmotrematis</name>
    <dbReference type="NCBI Taxonomy" id="2864039"/>
    <lineage>
        <taxon>Bacteria</taxon>
        <taxon>Bacillati</taxon>
        <taxon>Actinomycetota</taxon>
        <taxon>Actinomycetes</taxon>
        <taxon>Streptosporangiales</taxon>
        <taxon>Thermomonosporaceae</taxon>
        <taxon>Actinomadura</taxon>
    </lineage>
</organism>
<dbReference type="Gene3D" id="2.30.110.10">
    <property type="entry name" value="Electron Transport, Fmn-binding Protein, Chain A"/>
    <property type="match status" value="1"/>
</dbReference>
<evidence type="ECO:0000313" key="3">
    <source>
        <dbReference type="EMBL" id="MBW8481051.1"/>
    </source>
</evidence>
<dbReference type="EC" id="1.-.-.-" evidence="3"/>
<dbReference type="InterPro" id="IPR052019">
    <property type="entry name" value="F420H2_bilvrd_red/Heme_oxyg"/>
</dbReference>
<reference evidence="3 4" key="1">
    <citation type="submission" date="2021-07" db="EMBL/GenBank/DDBJ databases">
        <title>Actinomadura sp. PM05-2 isolated from lichen.</title>
        <authorList>
            <person name="Somphong A."/>
            <person name="Phongsopitanun W."/>
            <person name="Tanasupawat S."/>
            <person name="Peongsungnone V."/>
        </authorList>
    </citation>
    <scope>NUCLEOTIDE SEQUENCE [LARGE SCALE GENOMIC DNA]</scope>
    <source>
        <strain evidence="3 4">PM05-2</strain>
    </source>
</reference>
<dbReference type="Pfam" id="PF01243">
    <property type="entry name" value="PNPOx_N"/>
    <property type="match status" value="1"/>
</dbReference>
<dbReference type="Proteomes" id="UP000774570">
    <property type="component" value="Unassembled WGS sequence"/>
</dbReference>
<dbReference type="SUPFAM" id="SSF50475">
    <property type="entry name" value="FMN-binding split barrel"/>
    <property type="match status" value="1"/>
</dbReference>
<dbReference type="InterPro" id="IPR024031">
    <property type="entry name" value="MSMEG_5819/OxyR"/>
</dbReference>
<dbReference type="PANTHER" id="PTHR35176">
    <property type="entry name" value="HEME OXYGENASE HI_0854-RELATED"/>
    <property type="match status" value="1"/>
</dbReference>
<evidence type="ECO:0000313" key="4">
    <source>
        <dbReference type="Proteomes" id="UP000774570"/>
    </source>
</evidence>
<protein>
    <submittedName>
        <fullName evidence="3">PPOX class F420-dependent oxidoreductase</fullName>
        <ecNumber evidence="3">1.-.-.-</ecNumber>
    </submittedName>
</protein>
<name>A0ABS7FL15_9ACTN</name>
<dbReference type="EMBL" id="JAIBOA010000001">
    <property type="protein sequence ID" value="MBW8481051.1"/>
    <property type="molecule type" value="Genomic_DNA"/>
</dbReference>
<dbReference type="PANTHER" id="PTHR35176:SF6">
    <property type="entry name" value="HEME OXYGENASE HI_0854-RELATED"/>
    <property type="match status" value="1"/>
</dbReference>
<evidence type="ECO:0000259" key="2">
    <source>
        <dbReference type="Pfam" id="PF01243"/>
    </source>
</evidence>
<keyword evidence="4" id="KW-1185">Reference proteome</keyword>
<dbReference type="InterPro" id="IPR012349">
    <property type="entry name" value="Split_barrel_FMN-bd"/>
</dbReference>
<gene>
    <name evidence="3" type="ORF">K1Y72_01625</name>
</gene>
<evidence type="ECO:0000256" key="1">
    <source>
        <dbReference type="ARBA" id="ARBA00023002"/>
    </source>
</evidence>
<proteinExistence type="predicted"/>
<keyword evidence="1 3" id="KW-0560">Oxidoreductase</keyword>
<dbReference type="NCBIfam" id="TIGR04023">
    <property type="entry name" value="PPOX_MSMEG_5819"/>
    <property type="match status" value="1"/>
</dbReference>
<accession>A0ABS7FL15</accession>
<dbReference type="RefSeq" id="WP_220162473.1">
    <property type="nucleotide sequence ID" value="NZ_JAIBOA010000001.1"/>
</dbReference>